<dbReference type="EMBL" id="BMAO01036069">
    <property type="protein sequence ID" value="GFR07847.1"/>
    <property type="molecule type" value="Genomic_DNA"/>
</dbReference>
<dbReference type="GO" id="GO:0003676">
    <property type="term" value="F:nucleic acid binding"/>
    <property type="evidence" value="ECO:0007669"/>
    <property type="project" value="InterPro"/>
</dbReference>
<protein>
    <submittedName>
        <fullName evidence="1">Uncharacterized protein</fullName>
    </submittedName>
</protein>
<sequence>MLEMLENDERGERIVFSYATFRVTGRVNRHNVQIWGSEYPQKIVEYIRDSPKLNVFAAIRKRKLYEPFFAEPCWICLTGRDDEALLKWPPRSQDMTSCDFFLWSSIKDITSRSGGAARGIRNELAAVTRDMLVRVWTQMDYRLDICRVMKSTHIKSM</sequence>
<dbReference type="OrthoDB" id="6435261at2759"/>
<comment type="caution">
    <text evidence="1">The sequence shown here is derived from an EMBL/GenBank/DDBJ whole genome shotgun (WGS) entry which is preliminary data.</text>
</comment>
<dbReference type="PANTHER" id="PTHR47326:SF1">
    <property type="entry name" value="HTH PSQ-TYPE DOMAIN-CONTAINING PROTEIN"/>
    <property type="match status" value="1"/>
</dbReference>
<organism evidence="1 2">
    <name type="scientific">Trichonephila clavata</name>
    <name type="common">Joro spider</name>
    <name type="synonym">Nephila clavata</name>
    <dbReference type="NCBI Taxonomy" id="2740835"/>
    <lineage>
        <taxon>Eukaryota</taxon>
        <taxon>Metazoa</taxon>
        <taxon>Ecdysozoa</taxon>
        <taxon>Arthropoda</taxon>
        <taxon>Chelicerata</taxon>
        <taxon>Arachnida</taxon>
        <taxon>Araneae</taxon>
        <taxon>Araneomorphae</taxon>
        <taxon>Entelegynae</taxon>
        <taxon>Araneoidea</taxon>
        <taxon>Nephilidae</taxon>
        <taxon>Trichonephila</taxon>
    </lineage>
</organism>
<gene>
    <name evidence="1" type="primary">C0J52_26690</name>
    <name evidence="1" type="ORF">TNCT_318451</name>
</gene>
<dbReference type="PANTHER" id="PTHR47326">
    <property type="entry name" value="TRANSPOSABLE ELEMENT TC3 TRANSPOSASE-LIKE PROTEIN"/>
    <property type="match status" value="1"/>
</dbReference>
<evidence type="ECO:0000313" key="1">
    <source>
        <dbReference type="EMBL" id="GFR07847.1"/>
    </source>
</evidence>
<keyword evidence="2" id="KW-1185">Reference proteome</keyword>
<evidence type="ECO:0000313" key="2">
    <source>
        <dbReference type="Proteomes" id="UP000887116"/>
    </source>
</evidence>
<dbReference type="AlphaFoldDB" id="A0A8X6GND5"/>
<dbReference type="InterPro" id="IPR036397">
    <property type="entry name" value="RNaseH_sf"/>
</dbReference>
<dbReference type="Gene3D" id="3.30.420.10">
    <property type="entry name" value="Ribonuclease H-like superfamily/Ribonuclease H"/>
    <property type="match status" value="1"/>
</dbReference>
<accession>A0A8X6GND5</accession>
<dbReference type="Proteomes" id="UP000887116">
    <property type="component" value="Unassembled WGS sequence"/>
</dbReference>
<name>A0A8X6GND5_TRICU</name>
<proteinExistence type="predicted"/>
<reference evidence="1" key="1">
    <citation type="submission" date="2020-07" db="EMBL/GenBank/DDBJ databases">
        <title>Multicomponent nature underlies the extraordinary mechanical properties of spider dragline silk.</title>
        <authorList>
            <person name="Kono N."/>
            <person name="Nakamura H."/>
            <person name="Mori M."/>
            <person name="Yoshida Y."/>
            <person name="Ohtoshi R."/>
            <person name="Malay A.D."/>
            <person name="Moran D.A.P."/>
            <person name="Tomita M."/>
            <person name="Numata K."/>
            <person name="Arakawa K."/>
        </authorList>
    </citation>
    <scope>NUCLEOTIDE SEQUENCE</scope>
</reference>